<reference evidence="2" key="1">
    <citation type="journal article" date="2018" name="Gigascience">
        <title>Genome assembly of the Pink Ipe (Handroanthus impetiginosus, Bignoniaceae), a highly valued, ecologically keystone Neotropical timber forest tree.</title>
        <authorList>
            <person name="Silva-Junior O.B."/>
            <person name="Grattapaglia D."/>
            <person name="Novaes E."/>
            <person name="Collevatti R.G."/>
        </authorList>
    </citation>
    <scope>NUCLEOTIDE SEQUENCE [LARGE SCALE GENOMIC DNA]</scope>
    <source>
        <strain evidence="2">cv. UFG-1</strain>
    </source>
</reference>
<keyword evidence="2" id="KW-1185">Reference proteome</keyword>
<evidence type="ECO:0000313" key="2">
    <source>
        <dbReference type="Proteomes" id="UP000231279"/>
    </source>
</evidence>
<comment type="caution">
    <text evidence="1">The sequence shown here is derived from an EMBL/GenBank/DDBJ whole genome shotgun (WGS) entry which is preliminary data.</text>
</comment>
<sequence>MKVDADTKPFTDAGSYFADSKLYLDPDSVKEVLPLKISSNHPVEEKRVELSKLAMTEANGKIDSPLPDNASQSQLKAFESDNCQLIKKGLMMPITNIHSSGPSKPSPEEVYEEFKGVFDPKSYKLLEKSSFDFASPPSLVKLQPELTGKKIHGLIEKQQELRKQGFYVKQPKVGLGYAPIKPIRIRITKKNKCANVQHITAEDEEKQGDKHIFAFNRLGTKTTRLSIFERLSTLG</sequence>
<dbReference type="EMBL" id="NKXS01003032">
    <property type="protein sequence ID" value="PIN11097.1"/>
    <property type="molecule type" value="Genomic_DNA"/>
</dbReference>
<protein>
    <submittedName>
        <fullName evidence="1">Uncharacterized protein</fullName>
    </submittedName>
</protein>
<organism evidence="1 2">
    <name type="scientific">Handroanthus impetiginosus</name>
    <dbReference type="NCBI Taxonomy" id="429701"/>
    <lineage>
        <taxon>Eukaryota</taxon>
        <taxon>Viridiplantae</taxon>
        <taxon>Streptophyta</taxon>
        <taxon>Embryophyta</taxon>
        <taxon>Tracheophyta</taxon>
        <taxon>Spermatophyta</taxon>
        <taxon>Magnoliopsida</taxon>
        <taxon>eudicotyledons</taxon>
        <taxon>Gunneridae</taxon>
        <taxon>Pentapetalae</taxon>
        <taxon>asterids</taxon>
        <taxon>lamiids</taxon>
        <taxon>Lamiales</taxon>
        <taxon>Bignoniaceae</taxon>
        <taxon>Crescentiina</taxon>
        <taxon>Tabebuia alliance</taxon>
        <taxon>Handroanthus</taxon>
    </lineage>
</organism>
<accession>A0A2G9H0P6</accession>
<evidence type="ECO:0000313" key="1">
    <source>
        <dbReference type="EMBL" id="PIN11097.1"/>
    </source>
</evidence>
<dbReference type="OrthoDB" id="1303669at2759"/>
<dbReference type="Proteomes" id="UP000231279">
    <property type="component" value="Unassembled WGS sequence"/>
</dbReference>
<proteinExistence type="predicted"/>
<dbReference type="AlphaFoldDB" id="A0A2G9H0P6"/>
<gene>
    <name evidence="1" type="ORF">CDL12_16308</name>
</gene>
<name>A0A2G9H0P6_9LAMI</name>